<dbReference type="InterPro" id="IPR017853">
    <property type="entry name" value="GH"/>
</dbReference>
<keyword evidence="6 10" id="KW-0326">Glycosidase</keyword>
<feature type="binding site" evidence="8">
    <location>
        <position position="238"/>
    </location>
    <ligand>
        <name>Ca(2+)</name>
        <dbReference type="ChEBI" id="CHEBI:29108"/>
        <label>1</label>
    </ligand>
</feature>
<dbReference type="SUPFAM" id="SSF51445">
    <property type="entry name" value="(Trans)glycosidases"/>
    <property type="match status" value="1"/>
</dbReference>
<evidence type="ECO:0000256" key="4">
    <source>
        <dbReference type="ARBA" id="ARBA00022801"/>
    </source>
</evidence>
<evidence type="ECO:0000256" key="2">
    <source>
        <dbReference type="ARBA" id="ARBA00008061"/>
    </source>
</evidence>
<dbReference type="PATRIC" id="fig|888818.3.peg.826"/>
<dbReference type="AlphaFoldDB" id="F2CDJ2"/>
<dbReference type="Gene3D" id="3.20.20.80">
    <property type="entry name" value="Glycosidases"/>
    <property type="match status" value="1"/>
</dbReference>
<evidence type="ECO:0000256" key="7">
    <source>
        <dbReference type="PIRSR" id="PIRSR001021-1"/>
    </source>
</evidence>
<dbReference type="InterPro" id="IPR006047">
    <property type="entry name" value="GH13_cat_dom"/>
</dbReference>
<name>F2CDJ2_STRSA</name>
<dbReference type="Pfam" id="PF09154">
    <property type="entry name" value="Alpha-amy_C_pro"/>
    <property type="match status" value="1"/>
</dbReference>
<dbReference type="InterPro" id="IPR013776">
    <property type="entry name" value="A-amylase_thermo"/>
</dbReference>
<dbReference type="HOGENOM" id="CLU_024572_2_0_9"/>
<evidence type="ECO:0000256" key="1">
    <source>
        <dbReference type="ARBA" id="ARBA00001913"/>
    </source>
</evidence>
<dbReference type="Pfam" id="PF00128">
    <property type="entry name" value="Alpha-amylase"/>
    <property type="match status" value="1"/>
</dbReference>
<gene>
    <name evidence="10" type="primary">amyA</name>
    <name evidence="10" type="ORF">HMPREF9391_0858</name>
</gene>
<dbReference type="CDD" id="cd11318">
    <property type="entry name" value="AmyAc_bac_fung_AmyA"/>
    <property type="match status" value="1"/>
</dbReference>
<dbReference type="NCBIfam" id="NF006971">
    <property type="entry name" value="PRK09441.1-4"/>
    <property type="match status" value="1"/>
</dbReference>
<dbReference type="InterPro" id="IPR013780">
    <property type="entry name" value="Glyco_hydro_b"/>
</dbReference>
<dbReference type="Gene3D" id="2.40.30.140">
    <property type="match status" value="1"/>
</dbReference>
<comment type="caution">
    <text evidence="10">The sequence shown here is derived from an EMBL/GenBank/DDBJ whole genome shotgun (WGS) entry which is preliminary data.</text>
</comment>
<accession>F2CDJ2</accession>
<sequence length="482" mass="55686">MENQTLMQYFEWYLPDDGQHWNRLAEDAPNLAAKGIRKVWMPPTFKGTGSNDVGYGVYDLFDLGEFDQKGTVRTKYGLKEEYLRAIEALSQNGIEAIADVVLNHKAAADYKERFTVVEVDPNDRNVEISEPFEIEAWMHFAFPGRKKAYNDFEWHWYHFTGTDYDAKNNKSGIFLIQGDNKGWADDELVDNENGNYDYLMYADIDFKHPEVIQNLYDWAHWFIESTGVHGFRLDAVKHIDSFFMKNFIRDITEKYGDDFYVFGEFWNSDEKANNDYLENIDYRFDLVDVKLHHNLFDASKSGADYDLRTIFDQTLAKNHPESAVTFVDNHDTQRGQALESTVEEWFKPAAYALILLREAGLPCVFYGDYYGISGEFAQESFQELLDKLLDIRLNLAYGEQIDYLDDANCIGWTRQGKDDGQPIAVLINNDQATSKSMLVGTEWAGREFSDYLGNSSQIVTIDDQGWGEFPVEEKSVSVWSVR</sequence>
<dbReference type="GO" id="GO:0004556">
    <property type="term" value="F:alpha-amylase activity"/>
    <property type="evidence" value="ECO:0007669"/>
    <property type="project" value="UniProtKB-EC"/>
</dbReference>
<keyword evidence="4 10" id="KW-0378">Hydrolase</keyword>
<feature type="active site" description="Nucleophile" evidence="7">
    <location>
        <position position="234"/>
    </location>
</feature>
<protein>
    <submittedName>
        <fullName evidence="10">Alpha-amylase</fullName>
        <ecNumber evidence="10">3.2.1.1</ecNumber>
    </submittedName>
</protein>
<keyword evidence="5" id="KW-0119">Carbohydrate metabolism</keyword>
<feature type="binding site" evidence="8">
    <location>
        <position position="203"/>
    </location>
    <ligand>
        <name>Ca(2+)</name>
        <dbReference type="ChEBI" id="CHEBI:29108"/>
        <label>1</label>
    </ligand>
</feature>
<evidence type="ECO:0000256" key="6">
    <source>
        <dbReference type="ARBA" id="ARBA00023295"/>
    </source>
</evidence>
<evidence type="ECO:0000256" key="5">
    <source>
        <dbReference type="ARBA" id="ARBA00023277"/>
    </source>
</evidence>
<dbReference type="SMART" id="SM00642">
    <property type="entry name" value="Aamy"/>
    <property type="match status" value="1"/>
</dbReference>
<feature type="domain" description="Glycosyl hydrolase family 13 catalytic" evidence="9">
    <location>
        <begin position="4"/>
        <end position="392"/>
    </location>
</feature>
<dbReference type="InterPro" id="IPR015237">
    <property type="entry name" value="Alpha-amylase_C_pro"/>
</dbReference>
<comment type="cofactor">
    <cofactor evidence="1">
        <name>Ca(2+)</name>
        <dbReference type="ChEBI" id="CHEBI:29108"/>
    </cofactor>
</comment>
<evidence type="ECO:0000256" key="3">
    <source>
        <dbReference type="ARBA" id="ARBA00022723"/>
    </source>
</evidence>
<organism evidence="10 11">
    <name type="scientific">Streptococcus sanguinis SK408</name>
    <dbReference type="NCBI Taxonomy" id="888818"/>
    <lineage>
        <taxon>Bacteria</taxon>
        <taxon>Bacillati</taxon>
        <taxon>Bacillota</taxon>
        <taxon>Bacilli</taxon>
        <taxon>Lactobacillales</taxon>
        <taxon>Streptococcaceae</taxon>
        <taxon>Streptococcus</taxon>
    </lineage>
</organism>
<feature type="binding site" evidence="8">
    <location>
        <position position="197"/>
    </location>
    <ligand>
        <name>Ca(2+)</name>
        <dbReference type="ChEBI" id="CHEBI:29108"/>
        <label>1</label>
    </ligand>
</feature>
<dbReference type="SUPFAM" id="SSF51011">
    <property type="entry name" value="Glycosyl hydrolase domain"/>
    <property type="match status" value="1"/>
</dbReference>
<evidence type="ECO:0000313" key="11">
    <source>
        <dbReference type="Proteomes" id="UP000004826"/>
    </source>
</evidence>
<dbReference type="EC" id="3.2.1.1" evidence="10"/>
<keyword evidence="3 8" id="KW-0479">Metal-binding</keyword>
<evidence type="ECO:0000256" key="8">
    <source>
        <dbReference type="PIRSR" id="PIRSR001021-2"/>
    </source>
</evidence>
<feature type="binding site" evidence="8">
    <location>
        <position position="103"/>
    </location>
    <ligand>
        <name>Ca(2+)</name>
        <dbReference type="ChEBI" id="CHEBI:29108"/>
        <label>1</label>
    </ligand>
</feature>
<dbReference type="NCBIfam" id="NF006969">
    <property type="entry name" value="PRK09441.1-2"/>
    <property type="match status" value="1"/>
</dbReference>
<comment type="similarity">
    <text evidence="2">Belongs to the glycosyl hydrolase 13 family.</text>
</comment>
<feature type="active site" description="Proton donor" evidence="7">
    <location>
        <position position="264"/>
    </location>
</feature>
<evidence type="ECO:0000259" key="9">
    <source>
        <dbReference type="SMART" id="SM00642"/>
    </source>
</evidence>
<keyword evidence="8" id="KW-0106">Calcium</keyword>
<dbReference type="RefSeq" id="WP_002917367.1">
    <property type="nucleotide sequence ID" value="NZ_GL878559.1"/>
</dbReference>
<dbReference type="Proteomes" id="UP000004826">
    <property type="component" value="Unassembled WGS sequence"/>
</dbReference>
<dbReference type="GO" id="GO:0005509">
    <property type="term" value="F:calcium ion binding"/>
    <property type="evidence" value="ECO:0007669"/>
    <property type="project" value="InterPro"/>
</dbReference>
<dbReference type="Gene3D" id="2.60.40.1180">
    <property type="entry name" value="Golgi alpha-mannosidase II"/>
    <property type="match status" value="1"/>
</dbReference>
<reference evidence="10 11" key="1">
    <citation type="submission" date="2011-02" db="EMBL/GenBank/DDBJ databases">
        <authorList>
            <person name="Muzny D."/>
            <person name="Qin X."/>
            <person name="Deng J."/>
            <person name="Jiang H."/>
            <person name="Liu Y."/>
            <person name="Qu J."/>
            <person name="Song X.-Z."/>
            <person name="Zhang L."/>
            <person name="Thornton R."/>
            <person name="Coyle M."/>
            <person name="Francisco L."/>
            <person name="Jackson L."/>
            <person name="Javaid M."/>
            <person name="Korchina V."/>
            <person name="Kovar C."/>
            <person name="Mata R."/>
            <person name="Mathew T."/>
            <person name="Ngo R."/>
            <person name="Nguyen L."/>
            <person name="Nguyen N."/>
            <person name="Okwuonu G."/>
            <person name="Ongeri F."/>
            <person name="Pham C."/>
            <person name="Simmons D."/>
            <person name="Wilczek-Boney K."/>
            <person name="Hale W."/>
            <person name="Jakkamsetti A."/>
            <person name="Pham P."/>
            <person name="Ruth R."/>
            <person name="San Lucas F."/>
            <person name="Warren J."/>
            <person name="Zhang J."/>
            <person name="Zhao Z."/>
            <person name="Zhou C."/>
            <person name="Zhu D."/>
            <person name="Lee S."/>
            <person name="Bess C."/>
            <person name="Blankenburg K."/>
            <person name="Forbes L."/>
            <person name="Fu Q."/>
            <person name="Gubbala S."/>
            <person name="Hirani K."/>
            <person name="Jayaseelan J.C."/>
            <person name="Lara F."/>
            <person name="Munidasa M."/>
            <person name="Palculict T."/>
            <person name="Patil S."/>
            <person name="Pu L.-L."/>
            <person name="Saada N."/>
            <person name="Tang L."/>
            <person name="Weissenberger G."/>
            <person name="Zhu Y."/>
            <person name="Hemphill L."/>
            <person name="Shang Y."/>
            <person name="Youmans B."/>
            <person name="Ayvaz T."/>
            <person name="Ross M."/>
            <person name="Santibanez J."/>
            <person name="Aqrawi P."/>
            <person name="Gross S."/>
            <person name="Joshi V."/>
            <person name="Fowler G."/>
            <person name="Nazareth L."/>
            <person name="Reid J."/>
            <person name="Worley K."/>
            <person name="Petrosino J."/>
            <person name="Highlander S."/>
            <person name="Gibbs R."/>
        </authorList>
    </citation>
    <scope>NUCLEOTIDE SEQUENCE [LARGE SCALE GENOMIC DNA]</scope>
    <source>
        <strain evidence="10 11">SK408</strain>
    </source>
</reference>
<dbReference type="GO" id="GO:0005975">
    <property type="term" value="P:carbohydrate metabolic process"/>
    <property type="evidence" value="ECO:0007669"/>
    <property type="project" value="InterPro"/>
</dbReference>
<proteinExistence type="inferred from homology"/>
<feature type="binding site" evidence="8">
    <location>
        <position position="205"/>
    </location>
    <ligand>
        <name>Ca(2+)</name>
        <dbReference type="ChEBI" id="CHEBI:29108"/>
        <label>2</label>
    </ligand>
</feature>
<evidence type="ECO:0000313" key="10">
    <source>
        <dbReference type="EMBL" id="EGF19370.1"/>
    </source>
</evidence>
<feature type="binding site" evidence="8">
    <location>
        <position position="186"/>
    </location>
    <ligand>
        <name>Ca(2+)</name>
        <dbReference type="ChEBI" id="CHEBI:29108"/>
        <label>2</label>
    </ligand>
</feature>
<dbReference type="EMBL" id="AFBE01000006">
    <property type="protein sequence ID" value="EGF19370.1"/>
    <property type="molecule type" value="Genomic_DNA"/>
</dbReference>
<dbReference type="PANTHER" id="PTHR43447">
    <property type="entry name" value="ALPHA-AMYLASE"/>
    <property type="match status" value="1"/>
</dbReference>
<dbReference type="PIRSF" id="PIRSF001021">
    <property type="entry name" value="Alph-amls_thrmst"/>
    <property type="match status" value="1"/>
</dbReference>
<dbReference type="NCBIfam" id="NF006968">
    <property type="entry name" value="PRK09441.1-1"/>
    <property type="match status" value="1"/>
</dbReference>